<dbReference type="AlphaFoldDB" id="A0A165R0E4"/>
<sequence>MSALSYVAGYSSGSPEGELQIAERAQNDQDFRRSVDTIYSSLARAVDLAQDGKYNAGGDSAIIEAQIVDIV</sequence>
<evidence type="ECO:0000313" key="1">
    <source>
        <dbReference type="EMBL" id="KZW04315.1"/>
    </source>
</evidence>
<evidence type="ECO:0000313" key="2">
    <source>
        <dbReference type="Proteomes" id="UP000077266"/>
    </source>
</evidence>
<gene>
    <name evidence="1" type="ORF">EXIGLDRAFT_758611</name>
</gene>
<dbReference type="OrthoDB" id="19394at2759"/>
<accession>A0A165R0E4</accession>
<organism evidence="1 2">
    <name type="scientific">Exidia glandulosa HHB12029</name>
    <dbReference type="NCBI Taxonomy" id="1314781"/>
    <lineage>
        <taxon>Eukaryota</taxon>
        <taxon>Fungi</taxon>
        <taxon>Dikarya</taxon>
        <taxon>Basidiomycota</taxon>
        <taxon>Agaricomycotina</taxon>
        <taxon>Agaricomycetes</taxon>
        <taxon>Auriculariales</taxon>
        <taxon>Exidiaceae</taxon>
        <taxon>Exidia</taxon>
    </lineage>
</organism>
<dbReference type="InParanoid" id="A0A165R0E4"/>
<dbReference type="Proteomes" id="UP000077266">
    <property type="component" value="Unassembled WGS sequence"/>
</dbReference>
<dbReference type="EMBL" id="KV425882">
    <property type="protein sequence ID" value="KZW04315.1"/>
    <property type="molecule type" value="Genomic_DNA"/>
</dbReference>
<keyword evidence="2" id="KW-1185">Reference proteome</keyword>
<protein>
    <submittedName>
        <fullName evidence="1">Uncharacterized protein</fullName>
    </submittedName>
</protein>
<name>A0A165R0E4_EXIGL</name>
<proteinExistence type="predicted"/>
<reference evidence="1 2" key="1">
    <citation type="journal article" date="2016" name="Mol. Biol. Evol.">
        <title>Comparative Genomics of Early-Diverging Mushroom-Forming Fungi Provides Insights into the Origins of Lignocellulose Decay Capabilities.</title>
        <authorList>
            <person name="Nagy L.G."/>
            <person name="Riley R."/>
            <person name="Tritt A."/>
            <person name="Adam C."/>
            <person name="Daum C."/>
            <person name="Floudas D."/>
            <person name="Sun H."/>
            <person name="Yadav J.S."/>
            <person name="Pangilinan J."/>
            <person name="Larsson K.H."/>
            <person name="Matsuura K."/>
            <person name="Barry K."/>
            <person name="Labutti K."/>
            <person name="Kuo R."/>
            <person name="Ohm R.A."/>
            <person name="Bhattacharya S.S."/>
            <person name="Shirouzu T."/>
            <person name="Yoshinaga Y."/>
            <person name="Martin F.M."/>
            <person name="Grigoriev I.V."/>
            <person name="Hibbett D.S."/>
        </authorList>
    </citation>
    <scope>NUCLEOTIDE SEQUENCE [LARGE SCALE GENOMIC DNA]</scope>
    <source>
        <strain evidence="1 2">HHB12029</strain>
    </source>
</reference>